<evidence type="ECO:0000313" key="7">
    <source>
        <dbReference type="EMBL" id="KLV08611.1"/>
    </source>
</evidence>
<dbReference type="AlphaFoldDB" id="A0A0J1HAB2"/>
<dbReference type="GO" id="GO:0007165">
    <property type="term" value="P:signal transduction"/>
    <property type="evidence" value="ECO:0007669"/>
    <property type="project" value="UniProtKB-KW"/>
</dbReference>
<evidence type="ECO:0000256" key="1">
    <source>
        <dbReference type="ARBA" id="ARBA00004370"/>
    </source>
</evidence>
<dbReference type="GO" id="GO:0016020">
    <property type="term" value="C:membrane"/>
    <property type="evidence" value="ECO:0007669"/>
    <property type="project" value="UniProtKB-SubCell"/>
</dbReference>
<dbReference type="OrthoDB" id="9765776at2"/>
<gene>
    <name evidence="7" type="ORF">ABT57_12300</name>
</gene>
<dbReference type="Gene3D" id="1.10.287.950">
    <property type="entry name" value="Methyl-accepting chemotaxis protein"/>
    <property type="match status" value="1"/>
</dbReference>
<dbReference type="PROSITE" id="PS50111">
    <property type="entry name" value="CHEMOTAXIS_TRANSDUC_2"/>
    <property type="match status" value="1"/>
</dbReference>
<dbReference type="STRING" id="320778.ABT57_12300"/>
<dbReference type="GO" id="GO:0004888">
    <property type="term" value="F:transmembrane signaling receptor activity"/>
    <property type="evidence" value="ECO:0007669"/>
    <property type="project" value="InterPro"/>
</dbReference>
<evidence type="ECO:0000313" key="8">
    <source>
        <dbReference type="Proteomes" id="UP000035909"/>
    </source>
</evidence>
<reference evidence="7 8" key="1">
    <citation type="submission" date="2015-05" db="EMBL/GenBank/DDBJ databases">
        <title>Photobacterium galathea sp. nov.</title>
        <authorList>
            <person name="Machado H."/>
            <person name="Gram L."/>
        </authorList>
    </citation>
    <scope>NUCLEOTIDE SEQUENCE [LARGE SCALE GENOMIC DNA]</scope>
    <source>
        <strain evidence="7 8">DSM 22954</strain>
    </source>
</reference>
<dbReference type="RefSeq" id="WP_047885538.1">
    <property type="nucleotide sequence ID" value="NZ_CP071325.1"/>
</dbReference>
<feature type="domain" description="Methyl-accepting transducer" evidence="6">
    <location>
        <begin position="405"/>
        <end position="641"/>
    </location>
</feature>
<feature type="transmembrane region" description="Helical" evidence="5">
    <location>
        <begin position="324"/>
        <end position="346"/>
    </location>
</feature>
<sequence>MKILSPSGAKVSIVRSIQIVFLILVTTGGLLSFFGNDGLKNVSRQFETLSQQAIPVTMNNAVMVKAALESAQALSSVINSASVEELETAYRQFETGYTAMATSLTTLESLSAEHRIGWLTDGVVKLQQQHAEIVTMGEQLNQSQQQILKNQTRLFADKAMMNYAVSSVRAEMSRVGQDVFYDNPTGMNQVTNFVNHSLEMASHLMALMLETDVYKAQELAKDLRRTNLSGMEYAWQEMNRINPAMTEFTSVTVPFDMVKALFADDGIIALKLQTLSLMQTQAGKAERVRLHIDEMMGQLETLTAGANQLVAQGERGVIDASEQATALFLTLSIAGLILALFSSVWISVSVQRSIKTIDRVVKATSEGDLTVQVEQRMPKEFAVLGSLLEQSNANNRQILARLVTNSHELNLAAESSQQAASQSRQALNEQSDELNTISAAISQLEISIKEIVSSTAESELEAEQASQLAQNGVAIIERSTVRLRELDNQFAVNEKRMTELDTHVNKITEVVELISSIADSTNLLALNAAIEAARAGEQGRGFAVVADEVRKLAKETNMQTESIRQTINELHRAARDANEAMLVSRQEMTSTITLSHEVQQAIHQMQQVITGINDKIITIAAATQQQENASVEVGRSVGQVSGQAERNNAQLLTLVKQAAAVADIAHQQQDLLATYKL</sequence>
<evidence type="ECO:0000256" key="4">
    <source>
        <dbReference type="PROSITE-ProRule" id="PRU00284"/>
    </source>
</evidence>
<dbReference type="InterPro" id="IPR004089">
    <property type="entry name" value="MCPsignal_dom"/>
</dbReference>
<dbReference type="SMART" id="SM00283">
    <property type="entry name" value="MA"/>
    <property type="match status" value="1"/>
</dbReference>
<dbReference type="Pfam" id="PF00015">
    <property type="entry name" value="MCPsignal"/>
    <property type="match status" value="1"/>
</dbReference>
<keyword evidence="8" id="KW-1185">Reference proteome</keyword>
<feature type="transmembrane region" description="Helical" evidence="5">
    <location>
        <begin position="12"/>
        <end position="34"/>
    </location>
</feature>
<dbReference type="PRINTS" id="PR00260">
    <property type="entry name" value="CHEMTRNSDUCR"/>
</dbReference>
<keyword evidence="5" id="KW-1133">Transmembrane helix</keyword>
<dbReference type="PATRIC" id="fig|320778.3.peg.2681"/>
<dbReference type="EMBL" id="LDOU01000013">
    <property type="protein sequence ID" value="KLV08611.1"/>
    <property type="molecule type" value="Genomic_DNA"/>
</dbReference>
<dbReference type="GO" id="GO:0006935">
    <property type="term" value="P:chemotaxis"/>
    <property type="evidence" value="ECO:0007669"/>
    <property type="project" value="InterPro"/>
</dbReference>
<dbReference type="Proteomes" id="UP000035909">
    <property type="component" value="Unassembled WGS sequence"/>
</dbReference>
<dbReference type="PANTHER" id="PTHR32089">
    <property type="entry name" value="METHYL-ACCEPTING CHEMOTAXIS PROTEIN MCPB"/>
    <property type="match status" value="1"/>
</dbReference>
<dbReference type="PANTHER" id="PTHR32089:SF120">
    <property type="entry name" value="METHYL-ACCEPTING CHEMOTAXIS PROTEIN TLPQ"/>
    <property type="match status" value="1"/>
</dbReference>
<organism evidence="7 8">
    <name type="scientific">Photobacterium ganghwense</name>
    <dbReference type="NCBI Taxonomy" id="320778"/>
    <lineage>
        <taxon>Bacteria</taxon>
        <taxon>Pseudomonadati</taxon>
        <taxon>Pseudomonadota</taxon>
        <taxon>Gammaproteobacteria</taxon>
        <taxon>Vibrionales</taxon>
        <taxon>Vibrionaceae</taxon>
        <taxon>Photobacterium</taxon>
    </lineage>
</organism>
<comment type="caution">
    <text evidence="7">The sequence shown here is derived from an EMBL/GenBank/DDBJ whole genome shotgun (WGS) entry which is preliminary data.</text>
</comment>
<keyword evidence="5" id="KW-0472">Membrane</keyword>
<comment type="subcellular location">
    <subcellularLocation>
        <location evidence="1">Membrane</location>
    </subcellularLocation>
</comment>
<proteinExistence type="inferred from homology"/>
<keyword evidence="2 4" id="KW-0807">Transducer</keyword>
<name>A0A0J1HAB2_9GAMM</name>
<evidence type="ECO:0000256" key="2">
    <source>
        <dbReference type="ARBA" id="ARBA00023224"/>
    </source>
</evidence>
<evidence type="ECO:0000256" key="3">
    <source>
        <dbReference type="ARBA" id="ARBA00029447"/>
    </source>
</evidence>
<evidence type="ECO:0000256" key="5">
    <source>
        <dbReference type="SAM" id="Phobius"/>
    </source>
</evidence>
<accession>A0A0J1HAB2</accession>
<keyword evidence="5" id="KW-0812">Transmembrane</keyword>
<dbReference type="SUPFAM" id="SSF58104">
    <property type="entry name" value="Methyl-accepting chemotaxis protein (MCP) signaling domain"/>
    <property type="match status" value="1"/>
</dbReference>
<comment type="similarity">
    <text evidence="3">Belongs to the methyl-accepting chemotaxis (MCP) protein family.</text>
</comment>
<protein>
    <submittedName>
        <fullName evidence="7">Chemotaxis protein</fullName>
    </submittedName>
</protein>
<dbReference type="InterPro" id="IPR004090">
    <property type="entry name" value="Chemotax_Me-accpt_rcpt"/>
</dbReference>
<evidence type="ECO:0000259" key="6">
    <source>
        <dbReference type="PROSITE" id="PS50111"/>
    </source>
</evidence>